<dbReference type="CDD" id="cd04051">
    <property type="entry name" value="C2_SRC2_like"/>
    <property type="match status" value="1"/>
</dbReference>
<dbReference type="Gene3D" id="2.60.40.150">
    <property type="entry name" value="C2 domain"/>
    <property type="match status" value="1"/>
</dbReference>
<dbReference type="InterPro" id="IPR000008">
    <property type="entry name" value="C2_dom"/>
</dbReference>
<evidence type="ECO:0000313" key="2">
    <source>
        <dbReference type="EMBL" id="GKV40359.1"/>
    </source>
</evidence>
<dbReference type="EMBL" id="BPVZ01000141">
    <property type="protein sequence ID" value="GKV40359.1"/>
    <property type="molecule type" value="Genomic_DNA"/>
</dbReference>
<dbReference type="PANTHER" id="PTHR32246:SF173">
    <property type="entry name" value="C2 DOMAIN-CONTAINING PROTEIN"/>
    <property type="match status" value="1"/>
</dbReference>
<dbReference type="SMART" id="SM00239">
    <property type="entry name" value="C2"/>
    <property type="match status" value="1"/>
</dbReference>
<comment type="caution">
    <text evidence="2">The sequence shown here is derived from an EMBL/GenBank/DDBJ whole genome shotgun (WGS) entry which is preliminary data.</text>
</comment>
<protein>
    <recommendedName>
        <fullName evidence="1">C2 domain-containing protein</fullName>
    </recommendedName>
</protein>
<dbReference type="PANTHER" id="PTHR32246">
    <property type="entry name" value="INGRESSION PROTEIN FIC1"/>
    <property type="match status" value="1"/>
</dbReference>
<reference evidence="2 3" key="1">
    <citation type="journal article" date="2021" name="Commun. Biol.">
        <title>The genome of Shorea leprosula (Dipterocarpaceae) highlights the ecological relevance of drought in aseasonal tropical rainforests.</title>
        <authorList>
            <person name="Ng K.K.S."/>
            <person name="Kobayashi M.J."/>
            <person name="Fawcett J.A."/>
            <person name="Hatakeyama M."/>
            <person name="Paape T."/>
            <person name="Ng C.H."/>
            <person name="Ang C.C."/>
            <person name="Tnah L.H."/>
            <person name="Lee C.T."/>
            <person name="Nishiyama T."/>
            <person name="Sese J."/>
            <person name="O'Brien M.J."/>
            <person name="Copetti D."/>
            <person name="Mohd Noor M.I."/>
            <person name="Ong R.C."/>
            <person name="Putra M."/>
            <person name="Sireger I.Z."/>
            <person name="Indrioko S."/>
            <person name="Kosugi Y."/>
            <person name="Izuno A."/>
            <person name="Isagi Y."/>
            <person name="Lee S.L."/>
            <person name="Shimizu K.K."/>
        </authorList>
    </citation>
    <scope>NUCLEOTIDE SEQUENCE [LARGE SCALE GENOMIC DNA]</scope>
    <source>
        <strain evidence="2">214</strain>
    </source>
</reference>
<dbReference type="AlphaFoldDB" id="A0AAV5LU49"/>
<proteinExistence type="predicted"/>
<organism evidence="2 3">
    <name type="scientific">Rubroshorea leprosula</name>
    <dbReference type="NCBI Taxonomy" id="152421"/>
    <lineage>
        <taxon>Eukaryota</taxon>
        <taxon>Viridiplantae</taxon>
        <taxon>Streptophyta</taxon>
        <taxon>Embryophyta</taxon>
        <taxon>Tracheophyta</taxon>
        <taxon>Spermatophyta</taxon>
        <taxon>Magnoliopsida</taxon>
        <taxon>eudicotyledons</taxon>
        <taxon>Gunneridae</taxon>
        <taxon>Pentapetalae</taxon>
        <taxon>rosids</taxon>
        <taxon>malvids</taxon>
        <taxon>Malvales</taxon>
        <taxon>Dipterocarpaceae</taxon>
        <taxon>Rubroshorea</taxon>
    </lineage>
</organism>
<evidence type="ECO:0000313" key="3">
    <source>
        <dbReference type="Proteomes" id="UP001054252"/>
    </source>
</evidence>
<dbReference type="InterPro" id="IPR035892">
    <property type="entry name" value="C2_domain_sf"/>
</dbReference>
<dbReference type="InterPro" id="IPR044750">
    <property type="entry name" value="C2_SRC2/BAP"/>
</dbReference>
<dbReference type="SUPFAM" id="SSF49562">
    <property type="entry name" value="C2 domain (Calcium/lipid-binding domain, CaLB)"/>
    <property type="match status" value="1"/>
</dbReference>
<sequence>MEHRHLDINLISANGLRNVNRLHKMSVYAVVTINGDAQTEQKTRVDEHCGSNPVWKKCSMTFNVDDAAALVIRLVSDRRRHLFPDKDIGKVVVSIQELLASKEEFFVREVQLPDGQPQGTLILNFKIR</sequence>
<evidence type="ECO:0000259" key="1">
    <source>
        <dbReference type="PROSITE" id="PS50004"/>
    </source>
</evidence>
<dbReference type="GO" id="GO:0006952">
    <property type="term" value="P:defense response"/>
    <property type="evidence" value="ECO:0007669"/>
    <property type="project" value="InterPro"/>
</dbReference>
<name>A0AAV5LU49_9ROSI</name>
<dbReference type="Pfam" id="PF00168">
    <property type="entry name" value="C2"/>
    <property type="match status" value="1"/>
</dbReference>
<gene>
    <name evidence="2" type="ORF">SLEP1_g48014</name>
</gene>
<dbReference type="PROSITE" id="PS50004">
    <property type="entry name" value="C2"/>
    <property type="match status" value="1"/>
</dbReference>
<accession>A0AAV5LU49</accession>
<feature type="domain" description="C2" evidence="1">
    <location>
        <begin position="1"/>
        <end position="108"/>
    </location>
</feature>
<dbReference type="Proteomes" id="UP001054252">
    <property type="component" value="Unassembled WGS sequence"/>
</dbReference>
<keyword evidence="3" id="KW-1185">Reference proteome</keyword>